<dbReference type="PANTHER" id="PTHR38436">
    <property type="entry name" value="POLYKETIDE CYCLASE SNOAL-LIKE DOMAIN"/>
    <property type="match status" value="1"/>
</dbReference>
<evidence type="ECO:0000313" key="2">
    <source>
        <dbReference type="Proteomes" id="UP000032066"/>
    </source>
</evidence>
<protein>
    <submittedName>
        <fullName evidence="1">Cyclase</fullName>
    </submittedName>
</protein>
<accession>A0A0D0P1X6</accession>
<dbReference type="GO" id="GO:0030638">
    <property type="term" value="P:polyketide metabolic process"/>
    <property type="evidence" value="ECO:0007669"/>
    <property type="project" value="InterPro"/>
</dbReference>
<dbReference type="Gene3D" id="3.10.450.50">
    <property type="match status" value="1"/>
</dbReference>
<dbReference type="STRING" id="2064.TR51_17445"/>
<dbReference type="EMBL" id="JXZB01000002">
    <property type="protein sequence ID" value="KIQ65606.1"/>
    <property type="molecule type" value="Genomic_DNA"/>
</dbReference>
<dbReference type="InterPro" id="IPR032710">
    <property type="entry name" value="NTF2-like_dom_sf"/>
</dbReference>
<sequence length="144" mass="15850">MSIEENKSLVRRFYREIDAGNLAAMDELVSEDYVDHSPPPFPGLAPGREGLKQAFRLFWEATPGVHEIEDQIAEGDRVVTRLTGRGTCVGDLPGIPATGRPITMTATVVHRIENGKLAEKWSDKDVLGFLQQLDVIPPLGEPSE</sequence>
<reference evidence="1 2" key="1">
    <citation type="submission" date="2015-02" db="EMBL/GenBank/DDBJ databases">
        <title>Draft genome sequence of Kitasatospora griseola MF730-N6, a bafilomycin, terpentecin and satosporin producer.</title>
        <authorList>
            <person name="Arens J.C."/>
            <person name="Haltli B."/>
            <person name="Kerr R.G."/>
        </authorList>
    </citation>
    <scope>NUCLEOTIDE SEQUENCE [LARGE SCALE GENOMIC DNA]</scope>
    <source>
        <strain evidence="1 2">MF730-N6</strain>
    </source>
</reference>
<dbReference type="SUPFAM" id="SSF54427">
    <property type="entry name" value="NTF2-like"/>
    <property type="match status" value="1"/>
</dbReference>
<dbReference type="Proteomes" id="UP000032066">
    <property type="component" value="Unassembled WGS sequence"/>
</dbReference>
<dbReference type="PATRIC" id="fig|2064.6.peg.3742"/>
<gene>
    <name evidence="1" type="ORF">TR51_17445</name>
</gene>
<keyword evidence="2" id="KW-1185">Reference proteome</keyword>
<dbReference type="OrthoDB" id="9182871at2"/>
<dbReference type="RefSeq" id="WP_043911909.1">
    <property type="nucleotide sequence ID" value="NZ_JXZB01000002.1"/>
</dbReference>
<comment type="caution">
    <text evidence="1">The sequence shown here is derived from an EMBL/GenBank/DDBJ whole genome shotgun (WGS) entry which is preliminary data.</text>
</comment>
<dbReference type="Pfam" id="PF07366">
    <property type="entry name" value="SnoaL"/>
    <property type="match status" value="1"/>
</dbReference>
<dbReference type="PANTHER" id="PTHR38436:SF1">
    <property type="entry name" value="ESTER CYCLASE"/>
    <property type="match status" value="1"/>
</dbReference>
<dbReference type="InterPro" id="IPR009959">
    <property type="entry name" value="Cyclase_SnoaL-like"/>
</dbReference>
<organism evidence="1 2">
    <name type="scientific">Kitasatospora griseola</name>
    <name type="common">Streptomyces griseolosporeus</name>
    <dbReference type="NCBI Taxonomy" id="2064"/>
    <lineage>
        <taxon>Bacteria</taxon>
        <taxon>Bacillati</taxon>
        <taxon>Actinomycetota</taxon>
        <taxon>Actinomycetes</taxon>
        <taxon>Kitasatosporales</taxon>
        <taxon>Streptomycetaceae</taxon>
        <taxon>Kitasatospora</taxon>
    </lineage>
</organism>
<dbReference type="AlphaFoldDB" id="A0A0D0P1X6"/>
<name>A0A0D0P1X6_KITGR</name>
<proteinExistence type="predicted"/>
<evidence type="ECO:0000313" key="1">
    <source>
        <dbReference type="EMBL" id="KIQ65606.1"/>
    </source>
</evidence>